<protein>
    <recommendedName>
        <fullName evidence="1">Polymerase beta nucleotidyltransferase domain-containing protein</fullName>
    </recommendedName>
</protein>
<dbReference type="InterPro" id="IPR052930">
    <property type="entry name" value="TA_antitoxin_MntA"/>
</dbReference>
<reference evidence="2 3" key="1">
    <citation type="journal article" date="2016" name="Nat. Commun.">
        <title>Thousands of microbial genomes shed light on interconnected biogeochemical processes in an aquifer system.</title>
        <authorList>
            <person name="Anantharaman K."/>
            <person name="Brown C.T."/>
            <person name="Hug L.A."/>
            <person name="Sharon I."/>
            <person name="Castelle C.J."/>
            <person name="Probst A.J."/>
            <person name="Thomas B.C."/>
            <person name="Singh A."/>
            <person name="Wilkins M.J."/>
            <person name="Karaoz U."/>
            <person name="Brodie E.L."/>
            <person name="Williams K.H."/>
            <person name="Hubbard S.S."/>
            <person name="Banfield J.F."/>
        </authorList>
    </citation>
    <scope>NUCLEOTIDE SEQUENCE [LARGE SCALE GENOMIC DNA]</scope>
</reference>
<dbReference type="SUPFAM" id="SSF81301">
    <property type="entry name" value="Nucleotidyltransferase"/>
    <property type="match status" value="1"/>
</dbReference>
<dbReference type="CDD" id="cd05403">
    <property type="entry name" value="NT_KNTase_like"/>
    <property type="match status" value="1"/>
</dbReference>
<dbReference type="EMBL" id="MFDT01000068">
    <property type="protein sequence ID" value="OGE64361.1"/>
    <property type="molecule type" value="Genomic_DNA"/>
</dbReference>
<dbReference type="Gene3D" id="3.30.460.10">
    <property type="entry name" value="Beta Polymerase, domain 2"/>
    <property type="match status" value="1"/>
</dbReference>
<evidence type="ECO:0000313" key="2">
    <source>
        <dbReference type="EMBL" id="OGE64361.1"/>
    </source>
</evidence>
<proteinExistence type="predicted"/>
<dbReference type="InterPro" id="IPR041633">
    <property type="entry name" value="Polbeta"/>
</dbReference>
<gene>
    <name evidence="2" type="ORF">A3I48_03100</name>
</gene>
<evidence type="ECO:0000259" key="1">
    <source>
        <dbReference type="Pfam" id="PF18765"/>
    </source>
</evidence>
<sequence>MITQINTSLSKEPKIKLAYVLGSVISGRTKADSDFDLAIVVDNASKIDYEYIYTLISDIDFPKDLDLSVVDKNSSPLFLFQIVSTGQCIYQSSEKEKVSFEAFTLGNYYDTAHLRKIYYSYLKDKFSYVN</sequence>
<dbReference type="NCBIfam" id="NF047752">
    <property type="entry name" value="MntA_antitoxin"/>
    <property type="match status" value="1"/>
</dbReference>
<dbReference type="PANTHER" id="PTHR43852">
    <property type="entry name" value="NUCLEOTIDYLTRANSFERASE"/>
    <property type="match status" value="1"/>
</dbReference>
<name>A0A1F5MG66_9BACT</name>
<dbReference type="InterPro" id="IPR043519">
    <property type="entry name" value="NT_sf"/>
</dbReference>
<dbReference type="Proteomes" id="UP000178859">
    <property type="component" value="Unassembled WGS sequence"/>
</dbReference>
<dbReference type="PANTHER" id="PTHR43852:SF3">
    <property type="entry name" value="NUCLEOTIDYLTRANSFERASE"/>
    <property type="match status" value="1"/>
</dbReference>
<evidence type="ECO:0000313" key="3">
    <source>
        <dbReference type="Proteomes" id="UP000178859"/>
    </source>
</evidence>
<accession>A0A1F5MG66</accession>
<dbReference type="Pfam" id="PF18765">
    <property type="entry name" value="Polbeta"/>
    <property type="match status" value="1"/>
</dbReference>
<comment type="caution">
    <text evidence="2">The sequence shown here is derived from an EMBL/GenBank/DDBJ whole genome shotgun (WGS) entry which is preliminary data.</text>
</comment>
<feature type="domain" description="Polymerase beta nucleotidyltransferase" evidence="1">
    <location>
        <begin position="4"/>
        <end position="94"/>
    </location>
</feature>
<organism evidence="2 3">
    <name type="scientific">Candidatus Daviesbacteria bacterium RIFCSPLOWO2_02_FULL_36_7</name>
    <dbReference type="NCBI Taxonomy" id="1797792"/>
    <lineage>
        <taxon>Bacteria</taxon>
        <taxon>Candidatus Daviesiibacteriota</taxon>
    </lineage>
</organism>
<dbReference type="AlphaFoldDB" id="A0A1F5MG66"/>